<dbReference type="RefSeq" id="WP_146865848.1">
    <property type="nucleotide sequence ID" value="NZ_BJTZ01000029.1"/>
</dbReference>
<protein>
    <submittedName>
        <fullName evidence="1">Uncharacterized protein</fullName>
    </submittedName>
</protein>
<sequence>MKKHQKFVMRSQKKQRNKTYAQPQYVAEAVDNTFYIIEDEDEVQECELITTVKCKELKPLFEEMMMDHKQRYVQDMKKLAIRLQEAIQNKEIEGLPGYTANRVFVDAKGRVTVKALPVYYKSVLTQCKYLLTSPTMLPALMVYDAMNNCRTRGVMSRVLTILLTSAELEGGRIGILSKNVGISPISHRHLMREYLLRFGVLIDEKTWYNAVERLVVSGYLYTTHVKASIEVKNEAQKIQRIVRSSASYKQFSPKFFDEFKVTFFQNVATWIREAIKSYKNVGYIFKWKEYTVLAGEIRSRVEARSLNELIQSLPPISASPTPDCPY</sequence>
<gene>
    <name evidence="1" type="ORF">AFI02nite_33960</name>
</gene>
<name>A0A510UQ80_ALIFS</name>
<dbReference type="Proteomes" id="UP000321787">
    <property type="component" value="Unassembled WGS sequence"/>
</dbReference>
<dbReference type="EMBL" id="BJTZ01000029">
    <property type="protein sequence ID" value="GEK15360.1"/>
    <property type="molecule type" value="Genomic_DNA"/>
</dbReference>
<comment type="caution">
    <text evidence="1">The sequence shown here is derived from an EMBL/GenBank/DDBJ whole genome shotgun (WGS) entry which is preliminary data.</text>
</comment>
<accession>A0A510UQ80</accession>
<dbReference type="AlphaFoldDB" id="A0A510UQ80"/>
<evidence type="ECO:0000313" key="2">
    <source>
        <dbReference type="Proteomes" id="UP000321787"/>
    </source>
</evidence>
<organism evidence="1 2">
    <name type="scientific">Aliivibrio fischeri</name>
    <name type="common">Vibrio fischeri</name>
    <dbReference type="NCBI Taxonomy" id="668"/>
    <lineage>
        <taxon>Bacteria</taxon>
        <taxon>Pseudomonadati</taxon>
        <taxon>Pseudomonadota</taxon>
        <taxon>Gammaproteobacteria</taxon>
        <taxon>Vibrionales</taxon>
        <taxon>Vibrionaceae</taxon>
        <taxon>Aliivibrio</taxon>
    </lineage>
</organism>
<reference evidence="1 2" key="1">
    <citation type="submission" date="2019-07" db="EMBL/GenBank/DDBJ databases">
        <title>Whole genome shotgun sequence of Aliivibrio fischeri NBRC 101058.</title>
        <authorList>
            <person name="Hosoyama A."/>
            <person name="Uohara A."/>
            <person name="Ohji S."/>
            <person name="Ichikawa N."/>
        </authorList>
    </citation>
    <scope>NUCLEOTIDE SEQUENCE [LARGE SCALE GENOMIC DNA]</scope>
    <source>
        <strain evidence="1 2">NBRC 101058</strain>
    </source>
</reference>
<evidence type="ECO:0000313" key="1">
    <source>
        <dbReference type="EMBL" id="GEK15360.1"/>
    </source>
</evidence>
<proteinExistence type="predicted"/>